<dbReference type="SUPFAM" id="SSF56436">
    <property type="entry name" value="C-type lectin-like"/>
    <property type="match status" value="1"/>
</dbReference>
<accession>A0AAD8ALC7</accession>
<organism evidence="2 3">
    <name type="scientific">Diploptera punctata</name>
    <name type="common">Pacific beetle cockroach</name>
    <dbReference type="NCBI Taxonomy" id="6984"/>
    <lineage>
        <taxon>Eukaryota</taxon>
        <taxon>Metazoa</taxon>
        <taxon>Ecdysozoa</taxon>
        <taxon>Arthropoda</taxon>
        <taxon>Hexapoda</taxon>
        <taxon>Insecta</taxon>
        <taxon>Pterygota</taxon>
        <taxon>Neoptera</taxon>
        <taxon>Polyneoptera</taxon>
        <taxon>Dictyoptera</taxon>
        <taxon>Blattodea</taxon>
        <taxon>Blaberoidea</taxon>
        <taxon>Blaberidae</taxon>
        <taxon>Diplopterinae</taxon>
        <taxon>Diploptera</taxon>
    </lineage>
</organism>
<dbReference type="Proteomes" id="UP001233999">
    <property type="component" value="Unassembled WGS sequence"/>
</dbReference>
<evidence type="ECO:0000313" key="2">
    <source>
        <dbReference type="EMBL" id="KAJ9601233.1"/>
    </source>
</evidence>
<dbReference type="CDD" id="cd00037">
    <property type="entry name" value="CLECT"/>
    <property type="match status" value="1"/>
</dbReference>
<comment type="caution">
    <text evidence="2">The sequence shown here is derived from an EMBL/GenBank/DDBJ whole genome shotgun (WGS) entry which is preliminary data.</text>
</comment>
<name>A0AAD8ALC7_DIPPU</name>
<proteinExistence type="predicted"/>
<protein>
    <recommendedName>
        <fullName evidence="1">C-type lectin domain-containing protein</fullName>
    </recommendedName>
</protein>
<dbReference type="Gene3D" id="3.10.100.10">
    <property type="entry name" value="Mannose-Binding Protein A, subunit A"/>
    <property type="match status" value="1"/>
</dbReference>
<keyword evidence="3" id="KW-1185">Reference proteome</keyword>
<evidence type="ECO:0000313" key="3">
    <source>
        <dbReference type="Proteomes" id="UP001233999"/>
    </source>
</evidence>
<sequence>MEDFLSGIYFTVLRSQAKQLNIKQFRGITKSELVDLLIKYLKKKEKRFIKYPNKRRKYKKVTMNQEGGSEVKSEWKLHVEHSTTRCGNAQRQQLTAKATGLPRNPGPNYELVSGLGYYKFHSNTITWAAAQETCAREGAHLLILNSDEEFKAIKNMWDKYPKIATDWRNSFIHVGLTDHVQEKEFYTIFGKLNKIKIEIKLLGENVFSCSMPKRHVSFYGDIC</sequence>
<reference evidence="2" key="2">
    <citation type="submission" date="2023-05" db="EMBL/GenBank/DDBJ databases">
        <authorList>
            <person name="Fouks B."/>
        </authorList>
    </citation>
    <scope>NUCLEOTIDE SEQUENCE</scope>
    <source>
        <strain evidence="2">Stay&amp;Tobe</strain>
        <tissue evidence="2">Testes</tissue>
    </source>
</reference>
<dbReference type="InterPro" id="IPR001304">
    <property type="entry name" value="C-type_lectin-like"/>
</dbReference>
<dbReference type="InterPro" id="IPR016186">
    <property type="entry name" value="C-type_lectin-like/link_sf"/>
</dbReference>
<dbReference type="AlphaFoldDB" id="A0AAD8ALC7"/>
<dbReference type="InterPro" id="IPR016187">
    <property type="entry name" value="CTDL_fold"/>
</dbReference>
<dbReference type="EMBL" id="JASPKZ010000029">
    <property type="protein sequence ID" value="KAJ9601233.1"/>
    <property type="molecule type" value="Genomic_DNA"/>
</dbReference>
<gene>
    <name evidence="2" type="ORF">L9F63_000613</name>
</gene>
<feature type="domain" description="C-type lectin" evidence="1">
    <location>
        <begin position="125"/>
        <end position="191"/>
    </location>
</feature>
<evidence type="ECO:0000259" key="1">
    <source>
        <dbReference type="Pfam" id="PF00059"/>
    </source>
</evidence>
<dbReference type="Pfam" id="PF00059">
    <property type="entry name" value="Lectin_C"/>
    <property type="match status" value="1"/>
</dbReference>
<reference evidence="2" key="1">
    <citation type="journal article" date="2023" name="IScience">
        <title>Live-bearing cockroach genome reveals convergent evolutionary mechanisms linked to viviparity in insects and beyond.</title>
        <authorList>
            <person name="Fouks B."/>
            <person name="Harrison M.C."/>
            <person name="Mikhailova A.A."/>
            <person name="Marchal E."/>
            <person name="English S."/>
            <person name="Carruthers M."/>
            <person name="Jennings E.C."/>
            <person name="Chiamaka E.L."/>
            <person name="Frigard R.A."/>
            <person name="Pippel M."/>
            <person name="Attardo G.M."/>
            <person name="Benoit J.B."/>
            <person name="Bornberg-Bauer E."/>
            <person name="Tobe S.S."/>
        </authorList>
    </citation>
    <scope>NUCLEOTIDE SEQUENCE</scope>
    <source>
        <strain evidence="2">Stay&amp;Tobe</strain>
    </source>
</reference>